<protein>
    <submittedName>
        <fullName evidence="2">Uncharacterized protein</fullName>
    </submittedName>
</protein>
<feature type="region of interest" description="Disordered" evidence="1">
    <location>
        <begin position="1"/>
        <end position="35"/>
    </location>
</feature>
<gene>
    <name evidence="2" type="ORF">MM415B02789_0002</name>
</gene>
<feature type="region of interest" description="Disordered" evidence="1">
    <location>
        <begin position="101"/>
        <end position="121"/>
    </location>
</feature>
<name>A0A6M3L196_9ZZZZ</name>
<dbReference type="AlphaFoldDB" id="A0A6M3L196"/>
<feature type="compositionally biased region" description="Polar residues" evidence="1">
    <location>
        <begin position="13"/>
        <end position="30"/>
    </location>
</feature>
<organism evidence="2">
    <name type="scientific">viral metagenome</name>
    <dbReference type="NCBI Taxonomy" id="1070528"/>
    <lineage>
        <taxon>unclassified sequences</taxon>
        <taxon>metagenomes</taxon>
        <taxon>organismal metagenomes</taxon>
    </lineage>
</organism>
<evidence type="ECO:0000313" key="2">
    <source>
        <dbReference type="EMBL" id="QJA88286.1"/>
    </source>
</evidence>
<reference evidence="2" key="1">
    <citation type="submission" date="2020-03" db="EMBL/GenBank/DDBJ databases">
        <title>The deep terrestrial virosphere.</title>
        <authorList>
            <person name="Holmfeldt K."/>
            <person name="Nilsson E."/>
            <person name="Simone D."/>
            <person name="Lopez-Fernandez M."/>
            <person name="Wu X."/>
            <person name="de Brujin I."/>
            <person name="Lundin D."/>
            <person name="Andersson A."/>
            <person name="Bertilsson S."/>
            <person name="Dopson M."/>
        </authorList>
    </citation>
    <scope>NUCLEOTIDE SEQUENCE</scope>
    <source>
        <strain evidence="2">MM415B02789</strain>
    </source>
</reference>
<evidence type="ECO:0000256" key="1">
    <source>
        <dbReference type="SAM" id="MobiDB-lite"/>
    </source>
</evidence>
<dbReference type="EMBL" id="MT142768">
    <property type="protein sequence ID" value="QJA88286.1"/>
    <property type="molecule type" value="Genomic_DNA"/>
</dbReference>
<accession>A0A6M3L196</accession>
<feature type="region of interest" description="Disordered" evidence="1">
    <location>
        <begin position="241"/>
        <end position="283"/>
    </location>
</feature>
<sequence>MPEGVSAPVGQPESAQSNVGAARGQAQSSDFYHGKSREEIIKDLEARSREYDQLQKNYAIVHDFASRVKFLFKHEGDNVVLDKDALKMTAQSQGWLDEWASEHKTGNGNPNETTIPGDFDMDDMTEQKALDERINRMLEERLEKKMAEKLAPFEKDRAESMISKMASEFSDFNERKTKILDWAQRHNYPLTNMDRLKSAYYASKGEEGKLMDVSQHQANIAQLEKVMQHSMHPHAKMVQSYNPEASVDELLGMSGPDGSGSNSDKTAALTALGLGGALPPPPS</sequence>
<proteinExistence type="predicted"/>